<proteinExistence type="predicted"/>
<name>A0A4Z0ZI55_9PEZI</name>
<evidence type="ECO:0000313" key="3">
    <source>
        <dbReference type="Proteomes" id="UP000297716"/>
    </source>
</evidence>
<evidence type="ECO:0000256" key="1">
    <source>
        <dbReference type="SAM" id="MobiDB-lite"/>
    </source>
</evidence>
<feature type="region of interest" description="Disordered" evidence="1">
    <location>
        <begin position="175"/>
        <end position="204"/>
    </location>
</feature>
<protein>
    <submittedName>
        <fullName evidence="2">Uncharacterized protein</fullName>
    </submittedName>
</protein>
<sequence>MPAPLRIPLRKPVASFDDDTGTVVTKDEDGARDTPASTLSRKDLSQHSQSDISHTLAERRDPGSKLESLVSRFEILDAVNSVDTSVPQYFNSSYKARPSTIPRATGSKQILHQDLISHSPIESISRASSELSPRQIRTPVTFGRKSMLPVSTQPIAKLPNVISCGLSDINRDSTCPKLPYDKEMDTDERQTSGPSSSYFTSQSTISSSSQRSGALSFCPDSHSSFETLEAIHNIERNALTSPTNDQVISEKPSVTCTILI</sequence>
<evidence type="ECO:0000313" key="2">
    <source>
        <dbReference type="EMBL" id="TGJ88632.1"/>
    </source>
</evidence>
<feature type="compositionally biased region" description="Low complexity" evidence="1">
    <location>
        <begin position="191"/>
        <end position="204"/>
    </location>
</feature>
<accession>A0A4Z0ZI55</accession>
<dbReference type="STRING" id="37992.A0A4Z0ZI55"/>
<feature type="compositionally biased region" description="Basic and acidic residues" evidence="1">
    <location>
        <begin position="179"/>
        <end position="190"/>
    </location>
</feature>
<reference evidence="2 3" key="1">
    <citation type="submission" date="2019-03" db="EMBL/GenBank/DDBJ databases">
        <title>Draft genome sequence of Xylaria hypoxylon DSM 108379, a ubiquitous saprotrophic-parasitic fungi on hardwood.</title>
        <authorList>
            <person name="Buettner E."/>
            <person name="Leonhardt S."/>
            <person name="Gebauer A.M."/>
            <person name="Liers C."/>
            <person name="Hofrichter M."/>
            <person name="Kellner H."/>
        </authorList>
    </citation>
    <scope>NUCLEOTIDE SEQUENCE [LARGE SCALE GENOMIC DNA]</scope>
    <source>
        <strain evidence="2 3">DSM 108379</strain>
    </source>
</reference>
<feature type="region of interest" description="Disordered" evidence="1">
    <location>
        <begin position="1"/>
        <end position="63"/>
    </location>
</feature>
<comment type="caution">
    <text evidence="2">The sequence shown here is derived from an EMBL/GenBank/DDBJ whole genome shotgun (WGS) entry which is preliminary data.</text>
</comment>
<keyword evidence="3" id="KW-1185">Reference proteome</keyword>
<dbReference type="Proteomes" id="UP000297716">
    <property type="component" value="Unassembled WGS sequence"/>
</dbReference>
<dbReference type="EMBL" id="SKBN01000001">
    <property type="protein sequence ID" value="TGJ88632.1"/>
    <property type="molecule type" value="Genomic_DNA"/>
</dbReference>
<gene>
    <name evidence="2" type="ORF">E0Z10_g22</name>
</gene>
<dbReference type="OrthoDB" id="4778178at2759"/>
<organism evidence="2 3">
    <name type="scientific">Xylaria hypoxylon</name>
    <dbReference type="NCBI Taxonomy" id="37992"/>
    <lineage>
        <taxon>Eukaryota</taxon>
        <taxon>Fungi</taxon>
        <taxon>Dikarya</taxon>
        <taxon>Ascomycota</taxon>
        <taxon>Pezizomycotina</taxon>
        <taxon>Sordariomycetes</taxon>
        <taxon>Xylariomycetidae</taxon>
        <taxon>Xylariales</taxon>
        <taxon>Xylariaceae</taxon>
        <taxon>Xylaria</taxon>
    </lineage>
</organism>
<dbReference type="AlphaFoldDB" id="A0A4Z0ZI55"/>